<evidence type="ECO:0000259" key="3">
    <source>
        <dbReference type="Pfam" id="PF11611"/>
    </source>
</evidence>
<dbReference type="Proteomes" id="UP000570678">
    <property type="component" value="Unassembled WGS sequence"/>
</dbReference>
<feature type="transmembrane region" description="Helical" evidence="2">
    <location>
        <begin position="20"/>
        <end position="41"/>
    </location>
</feature>
<dbReference type="RefSeq" id="WP_063916111.1">
    <property type="nucleotide sequence ID" value="NZ_JAAXOT010000022.1"/>
</dbReference>
<dbReference type="AlphaFoldDB" id="A0A846YMU8"/>
<sequence length="199" mass="21323">MNYPTQPYPSQPPKKKRVWPWFVIPAIILLCGFGGCATILANSDKAAESFQEGAEAGFRGAASEGSDIAPAGSAVRDGKFEFQVTKVEQGEAAVSWNSLVDREAQGVYVLVHVTVTNISDQAQYYFGQNQTLIDEQGREFTNDSIAESYVKDPGAGVGEINPGLKFDTVLVFDVPADAVPTAIEFHDSAFSGGVQVALQ</sequence>
<evidence type="ECO:0000313" key="5">
    <source>
        <dbReference type="Proteomes" id="UP000570678"/>
    </source>
</evidence>
<organism evidence="4 5">
    <name type="scientific">Nocardia flavorosea</name>
    <dbReference type="NCBI Taxonomy" id="53429"/>
    <lineage>
        <taxon>Bacteria</taxon>
        <taxon>Bacillati</taxon>
        <taxon>Actinomycetota</taxon>
        <taxon>Actinomycetes</taxon>
        <taxon>Mycobacteriales</taxon>
        <taxon>Nocardiaceae</taxon>
        <taxon>Nocardia</taxon>
    </lineage>
</organism>
<dbReference type="Gene3D" id="2.60.40.1240">
    <property type="match status" value="1"/>
</dbReference>
<gene>
    <name evidence="4" type="ORF">HGA15_30730</name>
</gene>
<evidence type="ECO:0000256" key="1">
    <source>
        <dbReference type="ARBA" id="ARBA00022729"/>
    </source>
</evidence>
<dbReference type="Pfam" id="PF11611">
    <property type="entry name" value="DUF4352"/>
    <property type="match status" value="1"/>
</dbReference>
<reference evidence="4 5" key="1">
    <citation type="submission" date="2020-04" db="EMBL/GenBank/DDBJ databases">
        <title>MicrobeNet Type strains.</title>
        <authorList>
            <person name="Nicholson A.C."/>
        </authorList>
    </citation>
    <scope>NUCLEOTIDE SEQUENCE [LARGE SCALE GENOMIC DNA]</scope>
    <source>
        <strain evidence="4 5">JCM 3332</strain>
    </source>
</reference>
<accession>A0A846YMU8</accession>
<dbReference type="EMBL" id="JAAXOT010000022">
    <property type="protein sequence ID" value="NKY60437.1"/>
    <property type="molecule type" value="Genomic_DNA"/>
</dbReference>
<protein>
    <submittedName>
        <fullName evidence="4">DUF4352 domain-containing protein</fullName>
    </submittedName>
</protein>
<keyword evidence="2" id="KW-0812">Transmembrane</keyword>
<keyword evidence="2" id="KW-1133">Transmembrane helix</keyword>
<keyword evidence="1" id="KW-0732">Signal</keyword>
<evidence type="ECO:0000256" key="2">
    <source>
        <dbReference type="SAM" id="Phobius"/>
    </source>
</evidence>
<name>A0A846YMU8_9NOCA</name>
<evidence type="ECO:0000313" key="4">
    <source>
        <dbReference type="EMBL" id="NKY60437.1"/>
    </source>
</evidence>
<feature type="domain" description="DUF4352" evidence="3">
    <location>
        <begin position="72"/>
        <end position="193"/>
    </location>
</feature>
<keyword evidence="2" id="KW-0472">Membrane</keyword>
<comment type="caution">
    <text evidence="4">The sequence shown here is derived from an EMBL/GenBank/DDBJ whole genome shotgun (WGS) entry which is preliminary data.</text>
</comment>
<dbReference type="InterPro" id="IPR029051">
    <property type="entry name" value="DUF4352"/>
</dbReference>
<keyword evidence="5" id="KW-1185">Reference proteome</keyword>
<proteinExistence type="predicted"/>
<dbReference type="InterPro" id="IPR029050">
    <property type="entry name" value="Immunoprotect_excell_Ig-like"/>
</dbReference>